<dbReference type="Proteomes" id="UP000281061">
    <property type="component" value="Unassembled WGS sequence"/>
</dbReference>
<dbReference type="EMBL" id="RDCL01000060">
    <property type="protein sequence ID" value="RMW54195.1"/>
    <property type="molecule type" value="Genomic_DNA"/>
</dbReference>
<dbReference type="InterPro" id="IPR005551">
    <property type="entry name" value="CitX"/>
</dbReference>
<evidence type="ECO:0000256" key="1">
    <source>
        <dbReference type="ARBA" id="ARBA00012524"/>
    </source>
</evidence>
<dbReference type="AlphaFoldDB" id="A0AB37RFQ4"/>
<accession>A0AB37RFQ4</accession>
<dbReference type="GO" id="GO:0050519">
    <property type="term" value="F:holo-citrate lyase synthase activity"/>
    <property type="evidence" value="ECO:0007669"/>
    <property type="project" value="UniProtKB-EC"/>
</dbReference>
<evidence type="ECO:0000256" key="4">
    <source>
        <dbReference type="ARBA" id="ARBA00048574"/>
    </source>
</evidence>
<evidence type="ECO:0000313" key="5">
    <source>
        <dbReference type="EMBL" id="RMW54195.1"/>
    </source>
</evidence>
<protein>
    <recommendedName>
        <fullName evidence="1">citrate lyase holo-[acyl-carrier protein] synthase</fullName>
        <ecNumber evidence="1">2.7.7.61</ecNumber>
    </recommendedName>
</protein>
<dbReference type="Pfam" id="PF03802">
    <property type="entry name" value="CitX"/>
    <property type="match status" value="1"/>
</dbReference>
<organism evidence="5 6">
    <name type="scientific">Lactiplantibacillus pentosus</name>
    <name type="common">Lactobacillus pentosus</name>
    <dbReference type="NCBI Taxonomy" id="1589"/>
    <lineage>
        <taxon>Bacteria</taxon>
        <taxon>Bacillati</taxon>
        <taxon>Bacillota</taxon>
        <taxon>Bacilli</taxon>
        <taxon>Lactobacillales</taxon>
        <taxon>Lactobacillaceae</taxon>
        <taxon>Lactiplantibacillus</taxon>
    </lineage>
</organism>
<evidence type="ECO:0000256" key="3">
    <source>
        <dbReference type="ARBA" id="ARBA00022695"/>
    </source>
</evidence>
<dbReference type="GO" id="GO:0051191">
    <property type="term" value="P:prosthetic group biosynthetic process"/>
    <property type="evidence" value="ECO:0007669"/>
    <property type="project" value="InterPro"/>
</dbReference>
<proteinExistence type="predicted"/>
<keyword evidence="3 5" id="KW-0548">Nucleotidyltransferase</keyword>
<reference evidence="5 6" key="1">
    <citation type="submission" date="2018-10" db="EMBL/GenBank/DDBJ databases">
        <title>Genome sequences of five Lactobacillus pentosus strains isolated from brines of traditionally fermented spanish-style green table olives and differences between them.</title>
        <authorList>
            <person name="Jimenez Diaz R."/>
        </authorList>
    </citation>
    <scope>NUCLEOTIDE SEQUENCE [LARGE SCALE GENOMIC DNA]</scope>
    <source>
        <strain evidence="5 6">IG8</strain>
    </source>
</reference>
<dbReference type="NCBIfam" id="TIGR03124">
    <property type="entry name" value="citrate_citX"/>
    <property type="match status" value="1"/>
</dbReference>
<dbReference type="NCBIfam" id="NF002383">
    <property type="entry name" value="PRK01392.1"/>
    <property type="match status" value="1"/>
</dbReference>
<name>A0AB37RFQ4_LACPE</name>
<dbReference type="GO" id="GO:0016829">
    <property type="term" value="F:lyase activity"/>
    <property type="evidence" value="ECO:0007669"/>
    <property type="project" value="UniProtKB-KW"/>
</dbReference>
<sequence length="182" mass="20706">MGEHWVNLDGPQVSLREVLQTREWRAAQQAKILTATTAATLIWSSTRIPGPIKTGSHLTAKYQAVAQGIMHQYEGAILDMASFHRRTGFEFYVLVNQPAERVKHDLVLFEEQTRFGQLCDFDVLRRVDGQIMPVHRQQLGLPQRRCLICDGNAKICSRSRRHGLTVMQAVVDDIIAEGWREV</sequence>
<gene>
    <name evidence="5" type="primary">citX</name>
    <name evidence="5" type="ORF">D6U17_09695</name>
</gene>
<dbReference type="EC" id="2.7.7.61" evidence="1"/>
<comment type="caution">
    <text evidence="5">The sequence shown here is derived from an EMBL/GenBank/DDBJ whole genome shotgun (WGS) entry which is preliminary data.</text>
</comment>
<evidence type="ECO:0000313" key="6">
    <source>
        <dbReference type="Proteomes" id="UP000281061"/>
    </source>
</evidence>
<keyword evidence="2 5" id="KW-0808">Transferase</keyword>
<dbReference type="RefSeq" id="WP_122211230.1">
    <property type="nucleotide sequence ID" value="NZ_CP104714.1"/>
</dbReference>
<comment type="catalytic activity">
    <reaction evidence="4">
        <text>apo-[citrate lyase ACP] + 2'-(5''-triphospho-alpha-D-ribosyl)-3'-dephospho-CoA = holo-[citrate lyase ACP] + diphosphate</text>
        <dbReference type="Rhea" id="RHEA:16333"/>
        <dbReference type="Rhea" id="RHEA-COMP:10157"/>
        <dbReference type="Rhea" id="RHEA-COMP:10158"/>
        <dbReference type="ChEBI" id="CHEBI:29999"/>
        <dbReference type="ChEBI" id="CHEBI:33019"/>
        <dbReference type="ChEBI" id="CHEBI:61378"/>
        <dbReference type="ChEBI" id="CHEBI:82683"/>
        <dbReference type="EC" id="2.7.7.61"/>
    </reaction>
</comment>
<keyword evidence="5" id="KW-0456">Lyase</keyword>
<evidence type="ECO:0000256" key="2">
    <source>
        <dbReference type="ARBA" id="ARBA00022679"/>
    </source>
</evidence>